<reference evidence="1 2" key="1">
    <citation type="journal article" date="2015" name="Genome Announc.">
        <title>Genomic Analysis of Broad-Host-Range Enterobacteriophage Av-05.</title>
        <authorList>
            <person name="Amarillas L."/>
            <person name="Lopez-Cuevas O."/>
            <person name="Leon-Felix J."/>
            <person name="Castro-Del Campo N."/>
            <person name="Gerba C.P."/>
            <person name="Chaidez C."/>
        </authorList>
    </citation>
    <scope>NUCLEOTIDE SEQUENCE [LARGE SCALE GENOMIC DNA]</scope>
</reference>
<dbReference type="GeneID" id="22475377"/>
<evidence type="ECO:0000313" key="2">
    <source>
        <dbReference type="Proteomes" id="UP000028961"/>
    </source>
</evidence>
<name>A0A076GCG0_9CAUD</name>
<proteinExistence type="predicted"/>
<evidence type="ECO:0000313" key="1">
    <source>
        <dbReference type="EMBL" id="AII27579.1"/>
    </source>
</evidence>
<keyword evidence="2" id="KW-1185">Reference proteome</keyword>
<gene>
    <name evidence="1" type="ORF">Av05_0036</name>
</gene>
<dbReference type="EMBL" id="KM190144">
    <property type="protein sequence ID" value="AII27579.1"/>
    <property type="molecule type" value="Genomic_DNA"/>
</dbReference>
<organism evidence="1 2">
    <name type="scientific">Escherichia phage Av-05</name>
    <dbReference type="NCBI Taxonomy" id="1527519"/>
    <lineage>
        <taxon>Viruses</taxon>
        <taxon>Duplodnaviria</taxon>
        <taxon>Heunggongvirae</taxon>
        <taxon>Uroviricota</taxon>
        <taxon>Caudoviricetes</taxon>
        <taxon>Vequintavirinae</taxon>
        <taxon>Avunavirus</taxon>
        <taxon>Avunavirus Av05</taxon>
    </lineage>
</organism>
<sequence>MFEVFAGMCFYTALAIRQCDDYIVESYDDQLTCEIVANDYGKKDRWINPACIPSPEAEAMPEGEEVTDPVVAVSSFFVDNLDAQELINMYVKNQK</sequence>
<dbReference type="OrthoDB" id="21832at10239"/>
<dbReference type="RefSeq" id="YP_009111110.1">
    <property type="nucleotide sequence ID" value="NC_025830.1"/>
</dbReference>
<protein>
    <submittedName>
        <fullName evidence="1">Uncharacterized protein</fullName>
    </submittedName>
</protein>
<accession>A0A076GCG0</accession>
<dbReference type="Proteomes" id="UP000028961">
    <property type="component" value="Segment"/>
</dbReference>
<dbReference type="KEGG" id="vg:22475377"/>